<comment type="caution">
    <text evidence="3">The sequence shown here is derived from an EMBL/GenBank/DDBJ whole genome shotgun (WGS) entry which is preliminary data.</text>
</comment>
<dbReference type="PANTHER" id="PTHR46506">
    <property type="entry name" value="OS05G0143600 PROTEIN"/>
    <property type="match status" value="1"/>
</dbReference>
<feature type="domain" description="Jacalin-type lectin" evidence="2">
    <location>
        <begin position="1"/>
        <end position="76"/>
    </location>
</feature>
<evidence type="ECO:0000256" key="1">
    <source>
        <dbReference type="ARBA" id="ARBA00022734"/>
    </source>
</evidence>
<dbReference type="Proteomes" id="UP001231189">
    <property type="component" value="Unassembled WGS sequence"/>
</dbReference>
<dbReference type="InterPro" id="IPR036404">
    <property type="entry name" value="Jacalin-like_lectin_dom_sf"/>
</dbReference>
<sequence length="105" mass="11713">MGPWGGKGRFAQDMIVKKSVRLESITINSGSLVYSLAFSYVDNQGKRHTKDPWGGTRGKIQTIELGPTEFLKEYQGPLTLLCLPNSLYLHLFSSPTSKHMGLLDR</sequence>
<dbReference type="Pfam" id="PF01419">
    <property type="entry name" value="Jacalin"/>
    <property type="match status" value="1"/>
</dbReference>
<evidence type="ECO:0000313" key="4">
    <source>
        <dbReference type="Proteomes" id="UP001231189"/>
    </source>
</evidence>
<name>A0AAD8QNN6_LOLMU</name>
<dbReference type="InterPro" id="IPR001229">
    <property type="entry name" value="Jacalin-like_lectin_dom"/>
</dbReference>
<evidence type="ECO:0000313" key="3">
    <source>
        <dbReference type="EMBL" id="KAK1606225.1"/>
    </source>
</evidence>
<reference evidence="3" key="1">
    <citation type="submission" date="2023-07" db="EMBL/GenBank/DDBJ databases">
        <title>A chromosome-level genome assembly of Lolium multiflorum.</title>
        <authorList>
            <person name="Chen Y."/>
            <person name="Copetti D."/>
            <person name="Kolliker R."/>
            <person name="Studer B."/>
        </authorList>
    </citation>
    <scope>NUCLEOTIDE SEQUENCE</scope>
    <source>
        <strain evidence="3">02402/16</strain>
        <tissue evidence="3">Leaf</tissue>
    </source>
</reference>
<dbReference type="SUPFAM" id="SSF51101">
    <property type="entry name" value="Mannose-binding lectins"/>
    <property type="match status" value="1"/>
</dbReference>
<keyword evidence="1" id="KW-0430">Lectin</keyword>
<dbReference type="GO" id="GO:0030246">
    <property type="term" value="F:carbohydrate binding"/>
    <property type="evidence" value="ECO:0007669"/>
    <property type="project" value="UniProtKB-KW"/>
</dbReference>
<dbReference type="EMBL" id="JAUUTY010000007">
    <property type="protein sequence ID" value="KAK1606225.1"/>
    <property type="molecule type" value="Genomic_DNA"/>
</dbReference>
<protein>
    <recommendedName>
        <fullName evidence="2">Jacalin-type lectin domain-containing protein</fullName>
    </recommendedName>
</protein>
<gene>
    <name evidence="3" type="ORF">QYE76_029898</name>
</gene>
<organism evidence="3 4">
    <name type="scientific">Lolium multiflorum</name>
    <name type="common">Italian ryegrass</name>
    <name type="synonym">Lolium perenne subsp. multiflorum</name>
    <dbReference type="NCBI Taxonomy" id="4521"/>
    <lineage>
        <taxon>Eukaryota</taxon>
        <taxon>Viridiplantae</taxon>
        <taxon>Streptophyta</taxon>
        <taxon>Embryophyta</taxon>
        <taxon>Tracheophyta</taxon>
        <taxon>Spermatophyta</taxon>
        <taxon>Magnoliopsida</taxon>
        <taxon>Liliopsida</taxon>
        <taxon>Poales</taxon>
        <taxon>Poaceae</taxon>
        <taxon>BOP clade</taxon>
        <taxon>Pooideae</taxon>
        <taxon>Poodae</taxon>
        <taxon>Poeae</taxon>
        <taxon>Poeae Chloroplast Group 2 (Poeae type)</taxon>
        <taxon>Loliodinae</taxon>
        <taxon>Loliinae</taxon>
        <taxon>Lolium</taxon>
    </lineage>
</organism>
<proteinExistence type="predicted"/>
<keyword evidence="4" id="KW-1185">Reference proteome</keyword>
<evidence type="ECO:0000259" key="2">
    <source>
        <dbReference type="Pfam" id="PF01419"/>
    </source>
</evidence>
<dbReference type="AlphaFoldDB" id="A0AAD8QNN6"/>
<accession>A0AAD8QNN6</accession>
<dbReference type="Gene3D" id="2.100.10.30">
    <property type="entry name" value="Jacalin-like lectin domain"/>
    <property type="match status" value="1"/>
</dbReference>